<feature type="domain" description="Knr4/Smi1-like" evidence="1">
    <location>
        <begin position="23"/>
        <end position="184"/>
    </location>
</feature>
<dbReference type="InterPro" id="IPR018958">
    <property type="entry name" value="Knr4/Smi1-like_dom"/>
</dbReference>
<dbReference type="InterPro" id="IPR037883">
    <property type="entry name" value="Knr4/Smi1-like_sf"/>
</dbReference>
<dbReference type="EMBL" id="VUYU01000001">
    <property type="protein sequence ID" value="NHZ32461.1"/>
    <property type="molecule type" value="Genomic_DNA"/>
</dbReference>
<dbReference type="SMART" id="SM00860">
    <property type="entry name" value="SMI1_KNR4"/>
    <property type="match status" value="1"/>
</dbReference>
<evidence type="ECO:0000313" key="3">
    <source>
        <dbReference type="Proteomes" id="UP000785613"/>
    </source>
</evidence>
<comment type="caution">
    <text evidence="2">The sequence shown here is derived from an EMBL/GenBank/DDBJ whole genome shotgun (WGS) entry which is preliminary data.</text>
</comment>
<dbReference type="SUPFAM" id="SSF160631">
    <property type="entry name" value="SMI1/KNR4-like"/>
    <property type="match status" value="1"/>
</dbReference>
<protein>
    <submittedName>
        <fullName evidence="2">SMI1/KNR4 family protein</fullName>
    </submittedName>
</protein>
<dbReference type="Proteomes" id="UP000785613">
    <property type="component" value="Unassembled WGS sequence"/>
</dbReference>
<name>A0ABX0LIT0_9BURK</name>
<evidence type="ECO:0000259" key="1">
    <source>
        <dbReference type="SMART" id="SM00860"/>
    </source>
</evidence>
<evidence type="ECO:0000313" key="2">
    <source>
        <dbReference type="EMBL" id="NHZ32461.1"/>
    </source>
</evidence>
<gene>
    <name evidence="2" type="ORF">F0185_02505</name>
</gene>
<organism evidence="2 3">
    <name type="scientific">Massilia rubra</name>
    <dbReference type="NCBI Taxonomy" id="2607910"/>
    <lineage>
        <taxon>Bacteria</taxon>
        <taxon>Pseudomonadati</taxon>
        <taxon>Pseudomonadota</taxon>
        <taxon>Betaproteobacteria</taxon>
        <taxon>Burkholderiales</taxon>
        <taxon>Oxalobacteraceae</taxon>
        <taxon>Telluria group</taxon>
        <taxon>Massilia</taxon>
    </lineage>
</organism>
<reference evidence="2 3" key="1">
    <citation type="submission" date="2019-09" db="EMBL/GenBank/DDBJ databases">
        <title>Taxonomy of Antarctic Massilia spp.: description of Massilia rubra sp. nov., Massilia aquatica sp. nov., Massilia mucilaginosa sp. nov., Massilia frigida sp. nov. isolated from streams, lakes and regoliths.</title>
        <authorList>
            <person name="Holochova P."/>
            <person name="Sedlacek I."/>
            <person name="Kralova S."/>
            <person name="Maslanova I."/>
            <person name="Busse H.-J."/>
            <person name="Stankova E."/>
            <person name="Vrbovska V."/>
            <person name="Kovarovic V."/>
            <person name="Bartak M."/>
            <person name="Svec P."/>
            <person name="Pantucek R."/>
        </authorList>
    </citation>
    <scope>NUCLEOTIDE SEQUENCE [LARGE SCALE GENOMIC DNA]</scope>
    <source>
        <strain evidence="2 3">CCM 8692</strain>
    </source>
</reference>
<keyword evidence="3" id="KW-1185">Reference proteome</keyword>
<proteinExistence type="predicted"/>
<dbReference type="Pfam" id="PF09346">
    <property type="entry name" value="SMI1_KNR4"/>
    <property type="match status" value="1"/>
</dbReference>
<dbReference type="Gene3D" id="3.40.1580.10">
    <property type="entry name" value="SMI1/KNR4-like"/>
    <property type="match status" value="1"/>
</dbReference>
<sequence>MNIKHHIARLGGIKPACGDEFLPMPEFDITELEKMLNIRLPDDYRVFLATYGASLFKGESDEKPYVVFSSVEQLPAHVTGDGFALLDASYGANGEGAYSLATRVGFFRGRMPESVIPIADDGGAGQICSGVSDGDEGRIFYWDMRHEALSEEEYLEDYGEPRPAQAMYENMYLVAGSFDQFLYALRKKHSTNAATYPSLQRHGDES</sequence>
<accession>A0ABX0LIT0</accession>
<dbReference type="RefSeq" id="WP_167221242.1">
    <property type="nucleotide sequence ID" value="NZ_VUYU01000001.1"/>
</dbReference>